<evidence type="ECO:0000256" key="2">
    <source>
        <dbReference type="ARBA" id="ARBA00023125"/>
    </source>
</evidence>
<evidence type="ECO:0000256" key="1">
    <source>
        <dbReference type="ARBA" id="ARBA00023015"/>
    </source>
</evidence>
<organism evidence="5 6">
    <name type="scientific">Tranquillimonas alkanivorans</name>
    <dbReference type="NCBI Taxonomy" id="441119"/>
    <lineage>
        <taxon>Bacteria</taxon>
        <taxon>Pseudomonadati</taxon>
        <taxon>Pseudomonadota</taxon>
        <taxon>Alphaproteobacteria</taxon>
        <taxon>Rhodobacterales</taxon>
        <taxon>Roseobacteraceae</taxon>
        <taxon>Tranquillimonas</taxon>
    </lineage>
</organism>
<dbReference type="PANTHER" id="PTHR43537">
    <property type="entry name" value="TRANSCRIPTIONAL REGULATOR, GNTR FAMILY"/>
    <property type="match status" value="1"/>
</dbReference>
<dbReference type="PANTHER" id="PTHR43537:SF5">
    <property type="entry name" value="UXU OPERON TRANSCRIPTIONAL REGULATOR"/>
    <property type="match status" value="1"/>
</dbReference>
<keyword evidence="3" id="KW-0804">Transcription</keyword>
<feature type="domain" description="HTH gntR-type" evidence="4">
    <location>
        <begin position="19"/>
        <end position="87"/>
    </location>
</feature>
<accession>A0A1I5VJG2</accession>
<dbReference type="STRING" id="441119.SAMN04488047_1323"/>
<dbReference type="Gene3D" id="1.10.10.10">
    <property type="entry name" value="Winged helix-like DNA-binding domain superfamily/Winged helix DNA-binding domain"/>
    <property type="match status" value="1"/>
</dbReference>
<dbReference type="GO" id="GO:0003677">
    <property type="term" value="F:DNA binding"/>
    <property type="evidence" value="ECO:0007669"/>
    <property type="project" value="UniProtKB-KW"/>
</dbReference>
<dbReference type="SMART" id="SM00895">
    <property type="entry name" value="FCD"/>
    <property type="match status" value="1"/>
</dbReference>
<dbReference type="InterPro" id="IPR011711">
    <property type="entry name" value="GntR_C"/>
</dbReference>
<dbReference type="Gene3D" id="1.20.120.530">
    <property type="entry name" value="GntR ligand-binding domain-like"/>
    <property type="match status" value="1"/>
</dbReference>
<evidence type="ECO:0000256" key="3">
    <source>
        <dbReference type="ARBA" id="ARBA00023163"/>
    </source>
</evidence>
<name>A0A1I5VJG2_9RHOB</name>
<keyword evidence="2" id="KW-0238">DNA-binding</keyword>
<dbReference type="InterPro" id="IPR036388">
    <property type="entry name" value="WH-like_DNA-bd_sf"/>
</dbReference>
<dbReference type="OrthoDB" id="9028214at2"/>
<reference evidence="5 6" key="1">
    <citation type="submission" date="2016-10" db="EMBL/GenBank/DDBJ databases">
        <authorList>
            <person name="de Groot N.N."/>
        </authorList>
    </citation>
    <scope>NUCLEOTIDE SEQUENCE [LARGE SCALE GENOMIC DNA]</scope>
    <source>
        <strain evidence="5 6">DSM 19547</strain>
    </source>
</reference>
<dbReference type="PROSITE" id="PS50949">
    <property type="entry name" value="HTH_GNTR"/>
    <property type="match status" value="1"/>
</dbReference>
<dbReference type="EMBL" id="FOXA01000032">
    <property type="protein sequence ID" value="SFQ07610.1"/>
    <property type="molecule type" value="Genomic_DNA"/>
</dbReference>
<evidence type="ECO:0000259" key="4">
    <source>
        <dbReference type="PROSITE" id="PS50949"/>
    </source>
</evidence>
<proteinExistence type="predicted"/>
<dbReference type="SUPFAM" id="SSF46785">
    <property type="entry name" value="Winged helix' DNA-binding domain"/>
    <property type="match status" value="1"/>
</dbReference>
<dbReference type="GO" id="GO:0003700">
    <property type="term" value="F:DNA-binding transcription factor activity"/>
    <property type="evidence" value="ECO:0007669"/>
    <property type="project" value="InterPro"/>
</dbReference>
<dbReference type="PRINTS" id="PR00035">
    <property type="entry name" value="HTHGNTR"/>
</dbReference>
<keyword evidence="6" id="KW-1185">Reference proteome</keyword>
<dbReference type="CDD" id="cd07377">
    <property type="entry name" value="WHTH_GntR"/>
    <property type="match status" value="1"/>
</dbReference>
<dbReference type="InterPro" id="IPR008920">
    <property type="entry name" value="TF_FadR/GntR_C"/>
</dbReference>
<dbReference type="Pfam" id="PF07729">
    <property type="entry name" value="FCD"/>
    <property type="match status" value="1"/>
</dbReference>
<sequence length="243" mass="27466">MATEAPQRSQLSLRPLERDGFTARVLRSLTAFIQTADLKPGDRLPTERTLAAQLGVSRSTIREALQTWQAMGVVQIRKGSGTYLARDVRATSLHVPVTINLERQAVLDSLELRRAIETDAARLAARRGRSEDVERMRVALEEMEAAYAEHGFAIRQDRAFHEAMFTASRNPLYLQIFQQVINRISDAFNESRENPFVTEPYADESQPDHRRLYEAVACRDEAGAVAAVTRIIDFVESTLRHDE</sequence>
<evidence type="ECO:0000313" key="6">
    <source>
        <dbReference type="Proteomes" id="UP000199356"/>
    </source>
</evidence>
<dbReference type="Proteomes" id="UP000199356">
    <property type="component" value="Unassembled WGS sequence"/>
</dbReference>
<protein>
    <submittedName>
        <fullName evidence="5">Transcriptional regulator, GntR family</fullName>
    </submittedName>
</protein>
<dbReference type="Pfam" id="PF00392">
    <property type="entry name" value="GntR"/>
    <property type="match status" value="1"/>
</dbReference>
<dbReference type="SUPFAM" id="SSF48008">
    <property type="entry name" value="GntR ligand-binding domain-like"/>
    <property type="match status" value="1"/>
</dbReference>
<dbReference type="InterPro" id="IPR036390">
    <property type="entry name" value="WH_DNA-bd_sf"/>
</dbReference>
<dbReference type="InterPro" id="IPR000524">
    <property type="entry name" value="Tscrpt_reg_HTH_GntR"/>
</dbReference>
<dbReference type="AlphaFoldDB" id="A0A1I5VJG2"/>
<evidence type="ECO:0000313" key="5">
    <source>
        <dbReference type="EMBL" id="SFQ07610.1"/>
    </source>
</evidence>
<dbReference type="SMART" id="SM00345">
    <property type="entry name" value="HTH_GNTR"/>
    <property type="match status" value="1"/>
</dbReference>
<keyword evidence="1" id="KW-0805">Transcription regulation</keyword>
<gene>
    <name evidence="5" type="ORF">SAMN04488047_1323</name>
</gene>